<dbReference type="Pfam" id="PF01757">
    <property type="entry name" value="Acyl_transf_3"/>
    <property type="match status" value="1"/>
</dbReference>
<evidence type="ECO:0000256" key="2">
    <source>
        <dbReference type="ARBA" id="ARBA00022475"/>
    </source>
</evidence>
<feature type="transmembrane region" description="Helical" evidence="8">
    <location>
        <begin position="253"/>
        <end position="273"/>
    </location>
</feature>
<keyword evidence="6 8" id="KW-0472">Membrane</keyword>
<feature type="transmembrane region" description="Helical" evidence="8">
    <location>
        <begin position="318"/>
        <end position="336"/>
    </location>
</feature>
<keyword evidence="3 11" id="KW-0808">Transferase</keyword>
<feature type="transmembrane region" description="Helical" evidence="8">
    <location>
        <begin position="398"/>
        <end position="419"/>
    </location>
</feature>
<accession>A0A317ZU98</accession>
<keyword evidence="7 11" id="KW-0012">Acyltransferase</keyword>
<dbReference type="RefSeq" id="WP_110126500.1">
    <property type="nucleotide sequence ID" value="NZ_QHLY01000009.1"/>
</dbReference>
<evidence type="ECO:0000313" key="12">
    <source>
        <dbReference type="Proteomes" id="UP000246722"/>
    </source>
</evidence>
<feature type="domain" description="Acyltransferase 3" evidence="9">
    <location>
        <begin position="25"/>
        <end position="358"/>
    </location>
</feature>
<dbReference type="Pfam" id="PF19040">
    <property type="entry name" value="SGNH"/>
    <property type="match status" value="1"/>
</dbReference>
<dbReference type="InterPro" id="IPR050879">
    <property type="entry name" value="Acyltransferase_3"/>
</dbReference>
<dbReference type="InterPro" id="IPR036514">
    <property type="entry name" value="SGNH_hydro_sf"/>
</dbReference>
<evidence type="ECO:0000256" key="6">
    <source>
        <dbReference type="ARBA" id="ARBA00023136"/>
    </source>
</evidence>
<dbReference type="InterPro" id="IPR002656">
    <property type="entry name" value="Acyl_transf_3_dom"/>
</dbReference>
<evidence type="ECO:0000256" key="4">
    <source>
        <dbReference type="ARBA" id="ARBA00022692"/>
    </source>
</evidence>
<dbReference type="Proteomes" id="UP000246722">
    <property type="component" value="Unassembled WGS sequence"/>
</dbReference>
<dbReference type="GO" id="GO:0009103">
    <property type="term" value="P:lipopolysaccharide biosynthetic process"/>
    <property type="evidence" value="ECO:0007669"/>
    <property type="project" value="TreeGrafter"/>
</dbReference>
<feature type="transmembrane region" description="Helical" evidence="8">
    <location>
        <begin position="163"/>
        <end position="181"/>
    </location>
</feature>
<feature type="transmembrane region" description="Helical" evidence="8">
    <location>
        <begin position="219"/>
        <end position="241"/>
    </location>
</feature>
<dbReference type="PANTHER" id="PTHR23028:SF53">
    <property type="entry name" value="ACYL_TRANSF_3 DOMAIN-CONTAINING PROTEIN"/>
    <property type="match status" value="1"/>
</dbReference>
<evidence type="ECO:0000313" key="11">
    <source>
        <dbReference type="EMBL" id="PXA70026.1"/>
    </source>
</evidence>
<feature type="transmembrane region" description="Helical" evidence="8">
    <location>
        <begin position="188"/>
        <end position="207"/>
    </location>
</feature>
<dbReference type="GO" id="GO:0016747">
    <property type="term" value="F:acyltransferase activity, transferring groups other than amino-acyl groups"/>
    <property type="evidence" value="ECO:0007669"/>
    <property type="project" value="InterPro"/>
</dbReference>
<comment type="caution">
    <text evidence="11">The sequence shown here is derived from an EMBL/GenBank/DDBJ whole genome shotgun (WGS) entry which is preliminary data.</text>
</comment>
<feature type="domain" description="SGNH" evidence="10">
    <location>
        <begin position="500"/>
        <end position="724"/>
    </location>
</feature>
<evidence type="ECO:0000259" key="10">
    <source>
        <dbReference type="Pfam" id="PF19040"/>
    </source>
</evidence>
<feature type="transmembrane region" description="Helical" evidence="8">
    <location>
        <begin position="279"/>
        <end position="297"/>
    </location>
</feature>
<name>A0A317ZU98_9MICO</name>
<dbReference type="SUPFAM" id="SSF52266">
    <property type="entry name" value="SGNH hydrolase"/>
    <property type="match status" value="1"/>
</dbReference>
<gene>
    <name evidence="11" type="ORF">CTB96_08515</name>
</gene>
<feature type="transmembrane region" description="Helical" evidence="8">
    <location>
        <begin position="91"/>
        <end position="110"/>
    </location>
</feature>
<evidence type="ECO:0000256" key="3">
    <source>
        <dbReference type="ARBA" id="ARBA00022679"/>
    </source>
</evidence>
<feature type="transmembrane region" description="Helical" evidence="8">
    <location>
        <begin position="51"/>
        <end position="70"/>
    </location>
</feature>
<evidence type="ECO:0000256" key="8">
    <source>
        <dbReference type="SAM" id="Phobius"/>
    </source>
</evidence>
<sequence length="733" mass="79277">MSTLVKTELQSAAPVDAPKKSIRRDIQGLRAVAVLAVVADHLFHWPTGGFVGVDVFFVLSGFLITGLLLREHDRTGTISFVGFYKRRVRRILPAATLVLAATLSIAFVVFNVGRANQTAGDAFWSFIFLGNWHFAADGTNYFLAGGPVSPLQHFWSLSVEEQFYFVWPWLMLLILALGGKATKWNTVVAHRVIGAVMFAIIIITFAWSIWETTTNPTWAYFSTFSRTWELGVGALLAVVAGRLRSIPSWLRPVLGWAGLLGIFGSIFFITDAMPFPGPWAAVPVLATALVILAGTGGEVRYLWPLTNRVSTYIGDISYSLYLWHFPVIILLGSIVAEGTVEHAVSALVLMAVLSVLSYHFVEQSVLKSTWLRDVSAVERAALRRAKRQKKRAAQKSNAPVLVGVALVAVGSLTLAWAALTPRDLPVSTFVSAAQAQIQPDDGAADASQVPASPASDLTAGLTAALTSETWPAFDPPADGSVNLRVPQWVEDDCLTISEEKLDSCAYGATEPSKTAVIVGDSIATSWLPGIIAALEPLGYAVQPLTREKCPVGFMPVTSSEETGGPLYDACNQQHEWVTEKVQEIQPDLIIMSDSFYGLNRLISQNRDDAANAEWKAGFGEALAALPAETKKVVLMSPPGAGNMTQCYTPLSSPKDCTGNLQPNWKIVLDAESAASEEAGVAFVDTREWFCVTDRCPVFVGTTSIYADTAHLTNNYSQSLAPVILAKLQELGLV</sequence>
<reference evidence="11 12" key="1">
    <citation type="submission" date="2018-05" db="EMBL/GenBank/DDBJ databases">
        <title>Genetic diversity of glacier-inhabiting Cryobacterium bacteria in China and description of Cryobacterium mengkeensis sp. nov. and Arthrobacter glacialis sp. nov.</title>
        <authorList>
            <person name="Liu Q."/>
            <person name="Xin Y.-H."/>
        </authorList>
    </citation>
    <scope>NUCLEOTIDE SEQUENCE [LARGE SCALE GENOMIC DNA]</scope>
    <source>
        <strain evidence="11 12">SK-1</strain>
    </source>
</reference>
<keyword evidence="5 8" id="KW-1133">Transmembrane helix</keyword>
<dbReference type="AlphaFoldDB" id="A0A317ZU98"/>
<dbReference type="OrthoDB" id="3404679at2"/>
<proteinExistence type="predicted"/>
<feature type="transmembrane region" description="Helical" evidence="8">
    <location>
        <begin position="342"/>
        <end position="361"/>
    </location>
</feature>
<protein>
    <submittedName>
        <fullName evidence="11">Acyltransferase</fullName>
    </submittedName>
</protein>
<dbReference type="EMBL" id="QHLY01000009">
    <property type="protein sequence ID" value="PXA70026.1"/>
    <property type="molecule type" value="Genomic_DNA"/>
</dbReference>
<dbReference type="GO" id="GO:0005886">
    <property type="term" value="C:plasma membrane"/>
    <property type="evidence" value="ECO:0007669"/>
    <property type="project" value="UniProtKB-SubCell"/>
</dbReference>
<dbReference type="Gene3D" id="3.40.50.1110">
    <property type="entry name" value="SGNH hydrolase"/>
    <property type="match status" value="1"/>
</dbReference>
<keyword evidence="4 8" id="KW-0812">Transmembrane</keyword>
<evidence type="ECO:0000256" key="7">
    <source>
        <dbReference type="ARBA" id="ARBA00023315"/>
    </source>
</evidence>
<dbReference type="InterPro" id="IPR043968">
    <property type="entry name" value="SGNH"/>
</dbReference>
<keyword evidence="12" id="KW-1185">Reference proteome</keyword>
<evidence type="ECO:0000256" key="5">
    <source>
        <dbReference type="ARBA" id="ARBA00022989"/>
    </source>
</evidence>
<dbReference type="PANTHER" id="PTHR23028">
    <property type="entry name" value="ACETYLTRANSFERASE"/>
    <property type="match status" value="1"/>
</dbReference>
<organism evidence="11 12">
    <name type="scientific">Cryobacterium arcticum</name>
    <dbReference type="NCBI Taxonomy" id="670052"/>
    <lineage>
        <taxon>Bacteria</taxon>
        <taxon>Bacillati</taxon>
        <taxon>Actinomycetota</taxon>
        <taxon>Actinomycetes</taxon>
        <taxon>Micrococcales</taxon>
        <taxon>Microbacteriaceae</taxon>
        <taxon>Cryobacterium</taxon>
    </lineage>
</organism>
<comment type="subcellular location">
    <subcellularLocation>
        <location evidence="1">Cell membrane</location>
        <topology evidence="1">Multi-pass membrane protein</topology>
    </subcellularLocation>
</comment>
<evidence type="ECO:0000259" key="9">
    <source>
        <dbReference type="Pfam" id="PF01757"/>
    </source>
</evidence>
<keyword evidence="2" id="KW-1003">Cell membrane</keyword>
<evidence type="ECO:0000256" key="1">
    <source>
        <dbReference type="ARBA" id="ARBA00004651"/>
    </source>
</evidence>